<dbReference type="InterPro" id="IPR016024">
    <property type="entry name" value="ARM-type_fold"/>
</dbReference>
<keyword evidence="2" id="KW-1185">Reference proteome</keyword>
<protein>
    <submittedName>
        <fullName evidence="1">HEAT repeat domain-containing protein</fullName>
    </submittedName>
</protein>
<evidence type="ECO:0000313" key="2">
    <source>
        <dbReference type="Proteomes" id="UP001056766"/>
    </source>
</evidence>
<accession>A0A9E4ZHC0</accession>
<dbReference type="PANTHER" id="PTHR12697:SF5">
    <property type="entry name" value="DEOXYHYPUSINE HYDROXYLASE"/>
    <property type="match status" value="1"/>
</dbReference>
<reference evidence="1" key="1">
    <citation type="journal article" date="2021" name="mSystems">
        <title>Bacteria and Archaea Synergistically Convert Glycine Betaine to Biogenic Methane in the Formosa Cold Seep of the South China Sea.</title>
        <authorList>
            <person name="Li L."/>
            <person name="Zhang W."/>
            <person name="Zhang S."/>
            <person name="Song L."/>
            <person name="Sun Q."/>
            <person name="Zhang H."/>
            <person name="Xiang H."/>
            <person name="Dong X."/>
        </authorList>
    </citation>
    <scope>NUCLEOTIDE SEQUENCE</scope>
    <source>
        <strain evidence="1">LLY</strain>
    </source>
</reference>
<dbReference type="Gene3D" id="1.25.10.10">
    <property type="entry name" value="Leucine-rich Repeat Variant"/>
    <property type="match status" value="2"/>
</dbReference>
<gene>
    <name evidence="1" type="ORF">KDK67_12880</name>
</gene>
<dbReference type="PANTHER" id="PTHR12697">
    <property type="entry name" value="PBS LYASE HEAT-LIKE PROTEIN"/>
    <property type="match status" value="1"/>
</dbReference>
<dbReference type="SUPFAM" id="SSF48371">
    <property type="entry name" value="ARM repeat"/>
    <property type="match status" value="1"/>
</dbReference>
<comment type="caution">
    <text evidence="1">The sequence shown here is derived from an EMBL/GenBank/DDBJ whole genome shotgun (WGS) entry which is preliminary data.</text>
</comment>
<dbReference type="SMART" id="SM00567">
    <property type="entry name" value="EZ_HEAT"/>
    <property type="match status" value="5"/>
</dbReference>
<organism evidence="1 2">
    <name type="scientific">Methanococcoides seepicolus</name>
    <dbReference type="NCBI Taxonomy" id="2828780"/>
    <lineage>
        <taxon>Archaea</taxon>
        <taxon>Methanobacteriati</taxon>
        <taxon>Methanobacteriota</taxon>
        <taxon>Stenosarchaea group</taxon>
        <taxon>Methanomicrobia</taxon>
        <taxon>Methanosarcinales</taxon>
        <taxon>Methanosarcinaceae</taxon>
        <taxon>Methanococcoides</taxon>
    </lineage>
</organism>
<dbReference type="Proteomes" id="UP001056766">
    <property type="component" value="Unassembled WGS sequence"/>
</dbReference>
<proteinExistence type="predicted"/>
<dbReference type="GO" id="GO:0016491">
    <property type="term" value="F:oxidoreductase activity"/>
    <property type="evidence" value="ECO:0007669"/>
    <property type="project" value="TreeGrafter"/>
</dbReference>
<name>A0A9E4ZHC0_9EURY</name>
<dbReference type="Pfam" id="PF13646">
    <property type="entry name" value="HEAT_2"/>
    <property type="match status" value="2"/>
</dbReference>
<evidence type="ECO:0000313" key="1">
    <source>
        <dbReference type="EMBL" id="MCM1987858.1"/>
    </source>
</evidence>
<reference evidence="1" key="2">
    <citation type="submission" date="2021-04" db="EMBL/GenBank/DDBJ databases">
        <authorList>
            <person name="Dong X."/>
        </authorList>
    </citation>
    <scope>NUCLEOTIDE SEQUENCE</scope>
    <source>
        <strain evidence="1">LLY</strain>
    </source>
</reference>
<dbReference type="InterPro" id="IPR004155">
    <property type="entry name" value="PBS_lyase_HEAT"/>
</dbReference>
<dbReference type="InterPro" id="IPR011989">
    <property type="entry name" value="ARM-like"/>
</dbReference>
<dbReference type="RefSeq" id="WP_250869221.1">
    <property type="nucleotide sequence ID" value="NZ_JAGSOI010000081.1"/>
</dbReference>
<dbReference type="EMBL" id="JAGSOI010000081">
    <property type="protein sequence ID" value="MCM1987858.1"/>
    <property type="molecule type" value="Genomic_DNA"/>
</dbReference>
<sequence>MKLKLLFVLILVVGMMGPGLAAGEDAEQSNGSIEEQLPGRVLTQDEAMAIFGNASWDYQIPDELQQDQIKNSITNSIENLSSQNVSVKSDAVKKLVKMGSVAVKPLIQALENDNPDIRENSALALGKIGDKRAIEPLIELIDDENWEVSHAAEIALGDIGEASILWDTEEENIGFLIAHAKNQNKTVPSRQVAVRTLGEYRQKAVSPLIQLLSDDENFLLHSDVRYALYKIGEPAVEPLIELLESDDSDVKSCAVKSLGDIGDERAIEPLGKVLNDESGQVRTLAKFTIEKIEMPNEKEISYGFYREVPDLYLEGEWGEGFDNPDTIANTSKLETVPYNAIYGKRSNFYIEDERWEYLDKLDTIGNASMIEIEKYIRPEGPVFMCGYNYEGYISVGIVADSGVNESLMNEIYDIFDQHAQDIGIENIPVVFEYRNIETNEGLTLNNSDNNESKLDNTSDRQVPGFGILSGLVCLFCRWIFRRK</sequence>
<dbReference type="AlphaFoldDB" id="A0A9E4ZHC0"/>